<evidence type="ECO:0000313" key="2">
    <source>
        <dbReference type="EMBL" id="MBB5635974.1"/>
    </source>
</evidence>
<dbReference type="PROSITE" id="PS51257">
    <property type="entry name" value="PROKAR_LIPOPROTEIN"/>
    <property type="match status" value="1"/>
</dbReference>
<sequence>MKSLYIKTMTYSLLMLLFVSCKKDETKVVASNGTAPVFTATQSTLVLDSASAKKDAVVLNWTASSFNYSAAISYAVQLDLAGNNFSGPKEVALNTALTKTFTVAEINNLVNQLGLTPGTAGKIEMRAKASIGDVFAPAYSNVLTLTVTPYQIIIDYPSLYVPGSYQGWDPKSASKISSVTDNKIYEGYINFPDASTDFKFTPQPDWNGVNYGTSSPGTLNAGGGDNLHQDGAGYYLVKADTKALTYSLTKTVWAVIGDATGSASSDTPMAYDAVNKVWTVTKALSVGSFKFRANGTNDINFGISKQVTGKPVYNGDNIPVATAGTYKIILNLAIPGNYTYSLIKQ</sequence>
<feature type="domain" description="SusE outer membrane protein" evidence="1">
    <location>
        <begin position="23"/>
        <end position="127"/>
    </location>
</feature>
<dbReference type="Gene3D" id="2.60.40.3620">
    <property type="match status" value="2"/>
</dbReference>
<dbReference type="EMBL" id="JACHCE010000002">
    <property type="protein sequence ID" value="MBB5635974.1"/>
    <property type="molecule type" value="Genomic_DNA"/>
</dbReference>
<dbReference type="CDD" id="cd12967">
    <property type="entry name" value="CBM_SusE-F_like_u1"/>
    <property type="match status" value="1"/>
</dbReference>
<dbReference type="Proteomes" id="UP000537204">
    <property type="component" value="Unassembled WGS sequence"/>
</dbReference>
<organism evidence="2 3">
    <name type="scientific">Pedobacter cryoconitis</name>
    <dbReference type="NCBI Taxonomy" id="188932"/>
    <lineage>
        <taxon>Bacteria</taxon>
        <taxon>Pseudomonadati</taxon>
        <taxon>Bacteroidota</taxon>
        <taxon>Sphingobacteriia</taxon>
        <taxon>Sphingobacteriales</taxon>
        <taxon>Sphingobacteriaceae</taxon>
        <taxon>Pedobacter</taxon>
    </lineage>
</organism>
<proteinExistence type="predicted"/>
<dbReference type="InterPro" id="IPR025970">
    <property type="entry name" value="SusE"/>
</dbReference>
<dbReference type="Pfam" id="PF14292">
    <property type="entry name" value="SusE"/>
    <property type="match status" value="1"/>
</dbReference>
<name>A0A7W8ZL00_9SPHI</name>
<dbReference type="RefSeq" id="WP_183881143.1">
    <property type="nucleotide sequence ID" value="NZ_JACHCE010000002.1"/>
</dbReference>
<gene>
    <name evidence="2" type="ORF">HDE68_001862</name>
</gene>
<protein>
    <recommendedName>
        <fullName evidence="1">SusE outer membrane protein domain-containing protein</fullName>
    </recommendedName>
</protein>
<reference evidence="2 3" key="1">
    <citation type="submission" date="2020-08" db="EMBL/GenBank/DDBJ databases">
        <title>Genomic Encyclopedia of Type Strains, Phase IV (KMG-V): Genome sequencing to study the core and pangenomes of soil and plant-associated prokaryotes.</title>
        <authorList>
            <person name="Whitman W."/>
        </authorList>
    </citation>
    <scope>NUCLEOTIDE SEQUENCE [LARGE SCALE GENOMIC DNA]</scope>
    <source>
        <strain evidence="2 3">S3M1</strain>
    </source>
</reference>
<accession>A0A7W8ZL00</accession>
<comment type="caution">
    <text evidence="2">The sequence shown here is derived from an EMBL/GenBank/DDBJ whole genome shotgun (WGS) entry which is preliminary data.</text>
</comment>
<dbReference type="AlphaFoldDB" id="A0A7W8ZL00"/>
<evidence type="ECO:0000313" key="3">
    <source>
        <dbReference type="Proteomes" id="UP000537204"/>
    </source>
</evidence>
<evidence type="ECO:0000259" key="1">
    <source>
        <dbReference type="Pfam" id="PF14292"/>
    </source>
</evidence>